<feature type="domain" description="2EXR" evidence="1">
    <location>
        <begin position="30"/>
        <end position="121"/>
    </location>
</feature>
<proteinExistence type="predicted"/>
<dbReference type="Proteomes" id="UP000566819">
    <property type="component" value="Unassembled WGS sequence"/>
</dbReference>
<comment type="caution">
    <text evidence="2">The sequence shown here is derived from an EMBL/GenBank/DDBJ whole genome shotgun (WGS) entry which is preliminary data.</text>
</comment>
<reference evidence="2 3" key="1">
    <citation type="submission" date="2020-03" db="EMBL/GenBank/DDBJ databases">
        <title>Draft Genome Sequence of Cudoniella acicularis.</title>
        <authorList>
            <person name="Buettner E."/>
            <person name="Kellner H."/>
        </authorList>
    </citation>
    <scope>NUCLEOTIDE SEQUENCE [LARGE SCALE GENOMIC DNA]</scope>
    <source>
        <strain evidence="2 3">DSM 108380</strain>
    </source>
</reference>
<dbReference type="InterPro" id="IPR045518">
    <property type="entry name" value="2EXR"/>
</dbReference>
<dbReference type="PANTHER" id="PTHR35910">
    <property type="entry name" value="2EXR DOMAIN-CONTAINING PROTEIN"/>
    <property type="match status" value="1"/>
</dbReference>
<accession>A0A8H4RJQ5</accession>
<evidence type="ECO:0000259" key="1">
    <source>
        <dbReference type="Pfam" id="PF20150"/>
    </source>
</evidence>
<keyword evidence="3" id="KW-1185">Reference proteome</keyword>
<dbReference type="EMBL" id="JAAMPI010000455">
    <property type="protein sequence ID" value="KAF4631322.1"/>
    <property type="molecule type" value="Genomic_DNA"/>
</dbReference>
<dbReference type="Pfam" id="PF20150">
    <property type="entry name" value="2EXR"/>
    <property type="match status" value="1"/>
</dbReference>
<name>A0A8H4RJQ5_9HELO</name>
<evidence type="ECO:0000313" key="2">
    <source>
        <dbReference type="EMBL" id="KAF4631322.1"/>
    </source>
</evidence>
<organism evidence="2 3">
    <name type="scientific">Cudoniella acicularis</name>
    <dbReference type="NCBI Taxonomy" id="354080"/>
    <lineage>
        <taxon>Eukaryota</taxon>
        <taxon>Fungi</taxon>
        <taxon>Dikarya</taxon>
        <taxon>Ascomycota</taxon>
        <taxon>Pezizomycotina</taxon>
        <taxon>Leotiomycetes</taxon>
        <taxon>Helotiales</taxon>
        <taxon>Tricladiaceae</taxon>
        <taxon>Cudoniella</taxon>
    </lineage>
</organism>
<evidence type="ECO:0000313" key="3">
    <source>
        <dbReference type="Proteomes" id="UP000566819"/>
    </source>
</evidence>
<protein>
    <recommendedName>
        <fullName evidence="1">2EXR domain-containing protein</fullName>
    </recommendedName>
</protein>
<dbReference type="PANTHER" id="PTHR35910:SF6">
    <property type="entry name" value="2EXR DOMAIN-CONTAINING PROTEIN"/>
    <property type="match status" value="1"/>
</dbReference>
<gene>
    <name evidence="2" type="ORF">G7Y89_g6804</name>
</gene>
<sequence length="221" mass="26097">MQALMAFLVILPDPNSELTKEIFTNTSPNFTLFLNLPKELQLKIWRTTSPKKRRLYFKPDDGRRPTAMFPVRFDWEMICRPANPVALFIRKESREEAFKFFTPLFTYQGYSRYFNPVADTVSVRNTENGHHWLYPELLTSYPFTTFGPCTPCGYLLPFPLQGCKKVQNLELTGYTYTKRQNMQIIIEIPKKKLLAPYFVDLVNLTLLPIKCFDWYDFFEIN</sequence>
<dbReference type="OrthoDB" id="3561261at2759"/>
<dbReference type="AlphaFoldDB" id="A0A8H4RJQ5"/>